<gene>
    <name evidence="2" type="ORF">ARC20_10535</name>
</gene>
<evidence type="ECO:0000313" key="3">
    <source>
        <dbReference type="Proteomes" id="UP000051802"/>
    </source>
</evidence>
<dbReference type="Proteomes" id="UP000051802">
    <property type="component" value="Unassembled WGS sequence"/>
</dbReference>
<evidence type="ECO:0000313" key="2">
    <source>
        <dbReference type="EMBL" id="KRG42847.1"/>
    </source>
</evidence>
<dbReference type="STRING" id="676599.ARC20_10535"/>
<dbReference type="RefSeq" id="WP_057646677.1">
    <property type="nucleotide sequence ID" value="NZ_LLXU01000079.1"/>
</dbReference>
<feature type="domain" description="Methyltransferase FkbM" evidence="1">
    <location>
        <begin position="77"/>
        <end position="204"/>
    </location>
</feature>
<keyword evidence="3" id="KW-1185">Reference proteome</keyword>
<dbReference type="Pfam" id="PF05050">
    <property type="entry name" value="Methyltransf_21"/>
    <property type="match status" value="1"/>
</dbReference>
<dbReference type="SUPFAM" id="SSF53335">
    <property type="entry name" value="S-adenosyl-L-methionine-dependent methyltransferases"/>
    <property type="match status" value="1"/>
</dbReference>
<organism evidence="2 3">
    <name type="scientific">Stenotrophomonas panacihumi</name>
    <dbReference type="NCBI Taxonomy" id="676599"/>
    <lineage>
        <taxon>Bacteria</taxon>
        <taxon>Pseudomonadati</taxon>
        <taxon>Pseudomonadota</taxon>
        <taxon>Gammaproteobacteria</taxon>
        <taxon>Lysobacterales</taxon>
        <taxon>Lysobacteraceae</taxon>
        <taxon>Stenotrophomonas</taxon>
    </lineage>
</organism>
<reference evidence="2 3" key="1">
    <citation type="submission" date="2015-10" db="EMBL/GenBank/DDBJ databases">
        <title>Genome sequencing and analysis of members of genus Stenotrophomonas.</title>
        <authorList>
            <person name="Patil P.P."/>
            <person name="Midha S."/>
            <person name="Patil P.B."/>
        </authorList>
    </citation>
    <scope>NUCLEOTIDE SEQUENCE [LARGE SCALE GENOMIC DNA]</scope>
    <source>
        <strain evidence="2 3">JCM 16536</strain>
    </source>
</reference>
<dbReference type="InterPro" id="IPR006342">
    <property type="entry name" value="FkbM_mtfrase"/>
</dbReference>
<accession>A0A0R0ADP0</accession>
<proteinExistence type="predicted"/>
<dbReference type="EMBL" id="LLXU01000079">
    <property type="protein sequence ID" value="KRG42847.1"/>
    <property type="molecule type" value="Genomic_DNA"/>
</dbReference>
<dbReference type="InterPro" id="IPR029063">
    <property type="entry name" value="SAM-dependent_MTases_sf"/>
</dbReference>
<dbReference type="Gene3D" id="3.40.50.150">
    <property type="entry name" value="Vaccinia Virus protein VP39"/>
    <property type="match status" value="1"/>
</dbReference>
<name>A0A0R0ADP0_9GAMM</name>
<protein>
    <recommendedName>
        <fullName evidence="1">Methyltransferase FkbM domain-containing protein</fullName>
    </recommendedName>
</protein>
<evidence type="ECO:0000259" key="1">
    <source>
        <dbReference type="Pfam" id="PF05050"/>
    </source>
</evidence>
<dbReference type="OrthoDB" id="5679686at2"/>
<comment type="caution">
    <text evidence="2">The sequence shown here is derived from an EMBL/GenBank/DDBJ whole genome shotgun (WGS) entry which is preliminary data.</text>
</comment>
<dbReference type="AlphaFoldDB" id="A0A0R0ADP0"/>
<sequence length="250" mass="27887">MDMQHATQGGDLVDHRLTPIRYGISTALPQDNAVARSLMRYGEWMEQELDLLGSFVQEGETVLEFGGEFGAHALWLSRAVGERGSVHIAEPHRLNLQRACANLALNGITNAYTHAAWLGEQGGSIELLPQGGEVQQMRSISVDSLGLEALHLLKVNIPGSLSSVLAGADETLRQHRPTLYLRLGPAVEQAVQDVRTLKERGYRCWSHLPYLYNPDNYNGQEENMFPGWVHQNLVAVPVESRLQFERLREV</sequence>